<name>A0A5D3FNC2_9ACTN</name>
<sequence length="642" mass="68350">MLPQAVCLRTLRRLKRSMNTSRRRDQQKCASSPILRVARTEFGIGRMGLQSWSRPSREVGRVSVRPRVALRASRYQGRLRMDPYTARSPRSRRDRISVAAAVALGAGLLLGGGGWALIANGDECARDEASLVVKADPAIAPAASALAAREGSGRCAAVRVVAESSADTAAAISAGRNVPDVWIPDSELWLDLARGGPSGRTVLGRSASVAVSPLLFAYPPDEGAPDDRTWAGLLAALPDGTDADRSEAGNDLVVRVPDPARTASGMASLLALQDSIGQGQGFTSLKRFAATLRTIETLDPDEDPRAALSDPAEGASGQVAVVSEQQATRWPPGRPGTVYPASGTPALDFPFTVTTADLAGQRRADDLLRRFRSPSGVAELNRRGLRGSRTKAAGGALSTPLPRILPLASPGAASRIQQTWRSFKQEINVLALVDPSGPAGTAMTGAAWRDAIRPGGTRLDAMLVSLNRGLNLVGDDSEFGLWTTSGEAHRPYRPVAGIGGLGGRTRTTGTTHRLVLEQRLNAIRPRRARDGAIYESVVAAYQEMKRRYDGDQINVVLVLTAMGADGRPPAQFGKALERLRRQVDPARPIVFVVVGFGSGLDPGLKQLTGAVQGQSFQIRNPEGIEELFRNSDLMRVCSPPQC</sequence>
<dbReference type="Proteomes" id="UP000323505">
    <property type="component" value="Unassembled WGS sequence"/>
</dbReference>
<evidence type="ECO:0000256" key="1">
    <source>
        <dbReference type="SAM" id="Phobius"/>
    </source>
</evidence>
<reference evidence="3 4" key="1">
    <citation type="submission" date="2019-08" db="EMBL/GenBank/DDBJ databases">
        <title>Actinomadura sp. nov. CYP1-5 isolated from mountain soil.</title>
        <authorList>
            <person name="Songsumanus A."/>
            <person name="Kuncharoen N."/>
            <person name="Kudo T."/>
            <person name="Yuki M."/>
            <person name="Igarashi Y."/>
            <person name="Tanasupawat S."/>
        </authorList>
    </citation>
    <scope>NUCLEOTIDE SEQUENCE [LARGE SCALE GENOMIC DNA]</scope>
    <source>
        <strain evidence="3 4">CYP1-5</strain>
    </source>
</reference>
<dbReference type="AlphaFoldDB" id="A0A5D3FNC2"/>
<accession>A0A5D3FNC2</accession>
<proteinExistence type="predicted"/>
<evidence type="ECO:0000313" key="4">
    <source>
        <dbReference type="Proteomes" id="UP000323505"/>
    </source>
</evidence>
<evidence type="ECO:0000259" key="2">
    <source>
        <dbReference type="PROSITE" id="PS50234"/>
    </source>
</evidence>
<keyword evidence="1" id="KW-0472">Membrane</keyword>
<gene>
    <name evidence="3" type="ORF">FXF68_17375</name>
</gene>
<feature type="domain" description="VWFA" evidence="2">
    <location>
        <begin position="428"/>
        <end position="631"/>
    </location>
</feature>
<dbReference type="Pfam" id="PF13531">
    <property type="entry name" value="SBP_bac_11"/>
    <property type="match status" value="1"/>
</dbReference>
<protein>
    <submittedName>
        <fullName evidence="3">VWA domain-containing protein</fullName>
    </submittedName>
</protein>
<dbReference type="InterPro" id="IPR002035">
    <property type="entry name" value="VWF_A"/>
</dbReference>
<dbReference type="Gene3D" id="3.40.50.410">
    <property type="entry name" value="von Willebrand factor, type A domain"/>
    <property type="match status" value="1"/>
</dbReference>
<keyword evidence="4" id="KW-1185">Reference proteome</keyword>
<evidence type="ECO:0000313" key="3">
    <source>
        <dbReference type="EMBL" id="TYK49514.1"/>
    </source>
</evidence>
<keyword evidence="1" id="KW-1133">Transmembrane helix</keyword>
<keyword evidence="1" id="KW-0812">Transmembrane</keyword>
<dbReference type="InterPro" id="IPR036465">
    <property type="entry name" value="vWFA_dom_sf"/>
</dbReference>
<comment type="caution">
    <text evidence="3">The sequence shown here is derived from an EMBL/GenBank/DDBJ whole genome shotgun (WGS) entry which is preliminary data.</text>
</comment>
<dbReference type="PROSITE" id="PS50234">
    <property type="entry name" value="VWFA"/>
    <property type="match status" value="1"/>
</dbReference>
<organism evidence="3 4">
    <name type="scientific">Actinomadura decatromicini</name>
    <dbReference type="NCBI Taxonomy" id="2604572"/>
    <lineage>
        <taxon>Bacteria</taxon>
        <taxon>Bacillati</taxon>
        <taxon>Actinomycetota</taxon>
        <taxon>Actinomycetes</taxon>
        <taxon>Streptosporangiales</taxon>
        <taxon>Thermomonosporaceae</taxon>
        <taxon>Actinomadura</taxon>
    </lineage>
</organism>
<feature type="transmembrane region" description="Helical" evidence="1">
    <location>
        <begin position="96"/>
        <end position="118"/>
    </location>
</feature>
<dbReference type="EMBL" id="VSRQ01000003">
    <property type="protein sequence ID" value="TYK49514.1"/>
    <property type="molecule type" value="Genomic_DNA"/>
</dbReference>